<evidence type="ECO:0000256" key="5">
    <source>
        <dbReference type="ARBA" id="ARBA00023284"/>
    </source>
</evidence>
<keyword evidence="3" id="KW-0249">Electron transport</keyword>
<feature type="domain" description="Thioredoxin" evidence="6">
    <location>
        <begin position="79"/>
        <end position="191"/>
    </location>
</feature>
<dbReference type="Proteomes" id="UP001497516">
    <property type="component" value="Chromosome 6"/>
</dbReference>
<name>A0AAV2F740_9ROSI</name>
<dbReference type="PANTHER" id="PTHR45663">
    <property type="entry name" value="GEO12009P1"/>
    <property type="match status" value="1"/>
</dbReference>
<keyword evidence="4" id="KW-1015">Disulfide bond</keyword>
<keyword evidence="5" id="KW-0676">Redox-active center</keyword>
<gene>
    <name evidence="7" type="ORF">LTRI10_LOCUS34587</name>
</gene>
<keyword evidence="8" id="KW-1185">Reference proteome</keyword>
<proteinExistence type="predicted"/>
<dbReference type="InterPro" id="IPR013766">
    <property type="entry name" value="Thioredoxin_domain"/>
</dbReference>
<dbReference type="Pfam" id="PF00085">
    <property type="entry name" value="Thioredoxin"/>
    <property type="match status" value="1"/>
</dbReference>
<dbReference type="GO" id="GO:0015035">
    <property type="term" value="F:protein-disulfide reductase activity"/>
    <property type="evidence" value="ECO:0007669"/>
    <property type="project" value="InterPro"/>
</dbReference>
<evidence type="ECO:0000256" key="1">
    <source>
        <dbReference type="ARBA" id="ARBA00022448"/>
    </source>
</evidence>
<accession>A0AAV2F740</accession>
<protein>
    <recommendedName>
        <fullName evidence="6">Thioredoxin domain-containing protein</fullName>
    </recommendedName>
</protein>
<evidence type="ECO:0000256" key="3">
    <source>
        <dbReference type="ARBA" id="ARBA00022982"/>
    </source>
</evidence>
<dbReference type="Gene3D" id="3.40.30.10">
    <property type="entry name" value="Glutaredoxin"/>
    <property type="match status" value="1"/>
</dbReference>
<keyword evidence="1" id="KW-0813">Transport</keyword>
<dbReference type="InterPro" id="IPR005746">
    <property type="entry name" value="Thioredoxin"/>
</dbReference>
<dbReference type="SUPFAM" id="SSF52833">
    <property type="entry name" value="Thioredoxin-like"/>
    <property type="match status" value="1"/>
</dbReference>
<organism evidence="7 8">
    <name type="scientific">Linum trigynum</name>
    <dbReference type="NCBI Taxonomy" id="586398"/>
    <lineage>
        <taxon>Eukaryota</taxon>
        <taxon>Viridiplantae</taxon>
        <taxon>Streptophyta</taxon>
        <taxon>Embryophyta</taxon>
        <taxon>Tracheophyta</taxon>
        <taxon>Spermatophyta</taxon>
        <taxon>Magnoliopsida</taxon>
        <taxon>eudicotyledons</taxon>
        <taxon>Gunneridae</taxon>
        <taxon>Pentapetalae</taxon>
        <taxon>rosids</taxon>
        <taxon>fabids</taxon>
        <taxon>Malpighiales</taxon>
        <taxon>Linaceae</taxon>
        <taxon>Linum</taxon>
    </lineage>
</organism>
<dbReference type="GO" id="GO:0005737">
    <property type="term" value="C:cytoplasm"/>
    <property type="evidence" value="ECO:0007669"/>
    <property type="project" value="TreeGrafter"/>
</dbReference>
<evidence type="ECO:0000256" key="2">
    <source>
        <dbReference type="ARBA" id="ARBA00022946"/>
    </source>
</evidence>
<dbReference type="AlphaFoldDB" id="A0AAV2F740"/>
<evidence type="ECO:0000313" key="8">
    <source>
        <dbReference type="Proteomes" id="UP001497516"/>
    </source>
</evidence>
<dbReference type="InterPro" id="IPR036249">
    <property type="entry name" value="Thioredoxin-like_sf"/>
</dbReference>
<dbReference type="CDD" id="cd02947">
    <property type="entry name" value="TRX_family"/>
    <property type="match status" value="1"/>
</dbReference>
<keyword evidence="2" id="KW-0809">Transit peptide</keyword>
<dbReference type="EMBL" id="OZ034819">
    <property type="protein sequence ID" value="CAL1394061.1"/>
    <property type="molecule type" value="Genomic_DNA"/>
</dbReference>
<evidence type="ECO:0000256" key="4">
    <source>
        <dbReference type="ARBA" id="ARBA00023157"/>
    </source>
</evidence>
<dbReference type="PANTHER" id="PTHR45663:SF11">
    <property type="entry name" value="GEO12009P1"/>
    <property type="match status" value="1"/>
</dbReference>
<dbReference type="GO" id="GO:0008047">
    <property type="term" value="F:enzyme activator activity"/>
    <property type="evidence" value="ECO:0007669"/>
    <property type="project" value="UniProtKB-ARBA"/>
</dbReference>
<dbReference type="PRINTS" id="PR00421">
    <property type="entry name" value="THIOREDOXIN"/>
</dbReference>
<sequence>MASIPAEPSIANSSTLCQQLSVVRHPTRIRLPGRRKVAYDYELPDFRGLKVQALSKKLTFTARSPRLPTRNTRCIVCECDAQETAVDIPTASDETWQSLVLEAKGAVLVEFWAPWCGPCRMAHPVVAELSRQYAGKAKFYKLNTDDSPSTATKYGIRSIPTIIIFVDGVKRDAIIGAVPKTTLTATIEKLI</sequence>
<evidence type="ECO:0000313" key="7">
    <source>
        <dbReference type="EMBL" id="CAL1394061.1"/>
    </source>
</evidence>
<dbReference type="NCBIfam" id="TIGR01068">
    <property type="entry name" value="thioredoxin"/>
    <property type="match status" value="1"/>
</dbReference>
<dbReference type="FunFam" id="3.40.30.10:FF:000001">
    <property type="entry name" value="Thioredoxin"/>
    <property type="match status" value="1"/>
</dbReference>
<evidence type="ECO:0000259" key="6">
    <source>
        <dbReference type="PROSITE" id="PS51352"/>
    </source>
</evidence>
<dbReference type="PROSITE" id="PS51352">
    <property type="entry name" value="THIOREDOXIN_2"/>
    <property type="match status" value="1"/>
</dbReference>
<reference evidence="7 8" key="1">
    <citation type="submission" date="2024-04" db="EMBL/GenBank/DDBJ databases">
        <authorList>
            <person name="Fracassetti M."/>
        </authorList>
    </citation>
    <scope>NUCLEOTIDE SEQUENCE [LARGE SCALE GENOMIC DNA]</scope>
</reference>